<proteinExistence type="predicted"/>
<dbReference type="Pfam" id="PF13439">
    <property type="entry name" value="Glyco_transf_4"/>
    <property type="match status" value="1"/>
</dbReference>
<dbReference type="InterPro" id="IPR028098">
    <property type="entry name" value="Glyco_trans_4-like_N"/>
</dbReference>
<dbReference type="Proteomes" id="UP000198558">
    <property type="component" value="Unassembled WGS sequence"/>
</dbReference>
<dbReference type="InterPro" id="IPR001296">
    <property type="entry name" value="Glyco_trans_1"/>
</dbReference>
<dbReference type="AlphaFoldDB" id="A0A1I0D7E7"/>
<dbReference type="GO" id="GO:0016757">
    <property type="term" value="F:glycosyltransferase activity"/>
    <property type="evidence" value="ECO:0007669"/>
    <property type="project" value="InterPro"/>
</dbReference>
<dbReference type="RefSeq" id="WP_092352620.1">
    <property type="nucleotide sequence ID" value="NZ_CAOJGJ010000011.1"/>
</dbReference>
<dbReference type="Gene3D" id="3.40.50.2000">
    <property type="entry name" value="Glycogen Phosphorylase B"/>
    <property type="match status" value="2"/>
</dbReference>
<dbReference type="OrthoDB" id="9811902at2"/>
<keyword evidence="4" id="KW-1185">Reference proteome</keyword>
<feature type="domain" description="Glycosyl transferase family 1" evidence="1">
    <location>
        <begin position="209"/>
        <end position="375"/>
    </location>
</feature>
<dbReference type="SUPFAM" id="SSF53756">
    <property type="entry name" value="UDP-Glycosyltransferase/glycogen phosphorylase"/>
    <property type="match status" value="1"/>
</dbReference>
<gene>
    <name evidence="3" type="ORF">SAMN04489758_10545</name>
</gene>
<dbReference type="GeneID" id="78287772"/>
<dbReference type="PANTHER" id="PTHR12526:SF609">
    <property type="entry name" value="LIPOPOLYSACCHARIDE BIOSYNTHESIS PROTEIN"/>
    <property type="match status" value="1"/>
</dbReference>
<evidence type="ECO:0000259" key="1">
    <source>
        <dbReference type="Pfam" id="PF00534"/>
    </source>
</evidence>
<keyword evidence="3" id="KW-0808">Transferase</keyword>
<protein>
    <submittedName>
        <fullName evidence="3">Glycosyltransferase involved in cell wall bisynthesis</fullName>
    </submittedName>
</protein>
<name>A0A1I0D7E7_9FIRM</name>
<evidence type="ECO:0000259" key="2">
    <source>
        <dbReference type="Pfam" id="PF13439"/>
    </source>
</evidence>
<evidence type="ECO:0000313" key="3">
    <source>
        <dbReference type="EMBL" id="SET27980.1"/>
    </source>
</evidence>
<accession>A0A1I0D7E7</accession>
<feature type="domain" description="Glycosyltransferase subfamily 4-like N-terminal" evidence="2">
    <location>
        <begin position="17"/>
        <end position="196"/>
    </location>
</feature>
<dbReference type="PANTHER" id="PTHR12526">
    <property type="entry name" value="GLYCOSYLTRANSFERASE"/>
    <property type="match status" value="1"/>
</dbReference>
<sequence>MKILVICQYYYPEPFKIHEICEELVKRGNEVTVITGRPNYPDGNLFPGYDNQDKMNEIINGIHVIRTKIPLRGNNSISLVRNYFSYPRYAKKEIKKLDKEFDVVFVYQLSPVFMIKPALYYKKKYEKKVYVYCLDLWPESLKVLHIKEANPIFKVLNLICNRLYKKCDFISVTSPAFINYLNEINKVELNKLSCIPQHGENFFLKVKPYEKQDKLNITFAGNIGKAQDFECLVRAIAQIPDSYYHKLKITIIGSGSYETKFKQQVKENKLDSIFDFTGRKKIGELISYYNDTSLFLLSLEKNSNIGKTIPSKLQTYMAAGRGIIGSIDGTSADIIHNANAGMICSAGNDKELAKIVMEMVDADDNLIKILSKNSRDYFMSNFTIDKYIDKILKKLEELG</sequence>
<dbReference type="CDD" id="cd03794">
    <property type="entry name" value="GT4_WbuB-like"/>
    <property type="match status" value="1"/>
</dbReference>
<dbReference type="Pfam" id="PF00534">
    <property type="entry name" value="Glycos_transf_1"/>
    <property type="match status" value="1"/>
</dbReference>
<evidence type="ECO:0000313" key="4">
    <source>
        <dbReference type="Proteomes" id="UP000198558"/>
    </source>
</evidence>
<dbReference type="EMBL" id="FOIN01000005">
    <property type="protein sequence ID" value="SET27980.1"/>
    <property type="molecule type" value="Genomic_DNA"/>
</dbReference>
<reference evidence="4" key="1">
    <citation type="submission" date="2016-10" db="EMBL/GenBank/DDBJ databases">
        <authorList>
            <person name="Varghese N."/>
            <person name="Submissions S."/>
        </authorList>
    </citation>
    <scope>NUCLEOTIDE SEQUENCE [LARGE SCALE GENOMIC DNA]</scope>
    <source>
        <strain evidence="4">DSM 1551</strain>
    </source>
</reference>
<organism evidence="3 4">
    <name type="scientific">Thomasclavelia cocleata</name>
    <dbReference type="NCBI Taxonomy" id="69824"/>
    <lineage>
        <taxon>Bacteria</taxon>
        <taxon>Bacillati</taxon>
        <taxon>Bacillota</taxon>
        <taxon>Erysipelotrichia</taxon>
        <taxon>Erysipelotrichales</taxon>
        <taxon>Coprobacillaceae</taxon>
        <taxon>Thomasclavelia</taxon>
    </lineage>
</organism>